<comment type="subcellular location">
    <subcellularLocation>
        <location evidence="2">Membrane</location>
    </subcellularLocation>
</comment>
<dbReference type="SUPFAM" id="SSF47384">
    <property type="entry name" value="Homodimeric domain of signal transducing histidine kinase"/>
    <property type="match status" value="1"/>
</dbReference>
<keyword evidence="8" id="KW-0812">Transmembrane</keyword>
<keyword evidence="8" id="KW-0472">Membrane</keyword>
<gene>
    <name evidence="11" type="ORF">ABVT11_09605</name>
</gene>
<dbReference type="SUPFAM" id="SSF55874">
    <property type="entry name" value="ATPase domain of HSP90 chaperone/DNA topoisomerase II/histidine kinase"/>
    <property type="match status" value="1"/>
</dbReference>
<proteinExistence type="predicted"/>
<dbReference type="InterPro" id="IPR036890">
    <property type="entry name" value="HATPase_C_sf"/>
</dbReference>
<dbReference type="Gene3D" id="3.30.565.10">
    <property type="entry name" value="Histidine kinase-like ATPase, C-terminal domain"/>
    <property type="match status" value="1"/>
</dbReference>
<dbReference type="CDD" id="cd00075">
    <property type="entry name" value="HATPase"/>
    <property type="match status" value="1"/>
</dbReference>
<evidence type="ECO:0000256" key="6">
    <source>
        <dbReference type="ARBA" id="ARBA00022777"/>
    </source>
</evidence>
<dbReference type="InterPro" id="IPR036097">
    <property type="entry name" value="HisK_dim/P_sf"/>
</dbReference>
<evidence type="ECO:0000256" key="2">
    <source>
        <dbReference type="ARBA" id="ARBA00004370"/>
    </source>
</evidence>
<evidence type="ECO:0000259" key="10">
    <source>
        <dbReference type="PROSITE" id="PS50885"/>
    </source>
</evidence>
<evidence type="ECO:0000313" key="12">
    <source>
        <dbReference type="Proteomes" id="UP001548590"/>
    </source>
</evidence>
<evidence type="ECO:0000313" key="11">
    <source>
        <dbReference type="EMBL" id="MET1490081.1"/>
    </source>
</evidence>
<dbReference type="Pfam" id="PF00512">
    <property type="entry name" value="HisKA"/>
    <property type="match status" value="1"/>
</dbReference>
<dbReference type="EC" id="2.7.13.3" evidence="3"/>
<dbReference type="RefSeq" id="WP_345923541.1">
    <property type="nucleotide sequence ID" value="NZ_JBDIVF010000001.1"/>
</dbReference>
<keyword evidence="12" id="KW-1185">Reference proteome</keyword>
<keyword evidence="8" id="KW-1133">Transmembrane helix</keyword>
<dbReference type="InterPro" id="IPR005467">
    <property type="entry name" value="His_kinase_dom"/>
</dbReference>
<feature type="domain" description="HAMP" evidence="10">
    <location>
        <begin position="204"/>
        <end position="256"/>
    </location>
</feature>
<comment type="caution">
    <text evidence="11">The sequence shown here is derived from an EMBL/GenBank/DDBJ whole genome shotgun (WGS) entry which is preliminary data.</text>
</comment>
<dbReference type="Gene3D" id="1.10.287.130">
    <property type="match status" value="1"/>
</dbReference>
<keyword evidence="5" id="KW-0808">Transferase</keyword>
<comment type="catalytic activity">
    <reaction evidence="1">
        <text>ATP + protein L-histidine = ADP + protein N-phospho-L-histidine.</text>
        <dbReference type="EC" id="2.7.13.3"/>
    </reaction>
</comment>
<protein>
    <recommendedName>
        <fullName evidence="3">histidine kinase</fullName>
        <ecNumber evidence="3">2.7.13.3</ecNumber>
    </recommendedName>
</protein>
<dbReference type="Gene3D" id="6.10.340.10">
    <property type="match status" value="1"/>
</dbReference>
<evidence type="ECO:0000256" key="4">
    <source>
        <dbReference type="ARBA" id="ARBA00022553"/>
    </source>
</evidence>
<evidence type="ECO:0000256" key="5">
    <source>
        <dbReference type="ARBA" id="ARBA00022679"/>
    </source>
</evidence>
<evidence type="ECO:0000259" key="9">
    <source>
        <dbReference type="PROSITE" id="PS50109"/>
    </source>
</evidence>
<feature type="transmembrane region" description="Helical" evidence="8">
    <location>
        <begin position="184"/>
        <end position="206"/>
    </location>
</feature>
<accession>A0ABV2CQ90</accession>
<dbReference type="SMART" id="SM00387">
    <property type="entry name" value="HATPase_c"/>
    <property type="match status" value="1"/>
</dbReference>
<evidence type="ECO:0000256" key="3">
    <source>
        <dbReference type="ARBA" id="ARBA00012438"/>
    </source>
</evidence>
<keyword evidence="4" id="KW-0597">Phosphoprotein</keyword>
<feature type="domain" description="Histidine kinase" evidence="9">
    <location>
        <begin position="264"/>
        <end position="481"/>
    </location>
</feature>
<dbReference type="InterPro" id="IPR003660">
    <property type="entry name" value="HAMP_dom"/>
</dbReference>
<dbReference type="InterPro" id="IPR004358">
    <property type="entry name" value="Sig_transdc_His_kin-like_C"/>
</dbReference>
<dbReference type="PANTHER" id="PTHR43711">
    <property type="entry name" value="TWO-COMPONENT HISTIDINE KINASE"/>
    <property type="match status" value="1"/>
</dbReference>
<dbReference type="InterPro" id="IPR003661">
    <property type="entry name" value="HisK_dim/P_dom"/>
</dbReference>
<evidence type="ECO:0000256" key="8">
    <source>
        <dbReference type="SAM" id="Phobius"/>
    </source>
</evidence>
<keyword evidence="7" id="KW-0902">Two-component regulatory system</keyword>
<reference evidence="11 12" key="1">
    <citation type="submission" date="2024-07" db="EMBL/GenBank/DDBJ databases">
        <title>Uliginosibacterium paludis KCTC:42655.</title>
        <authorList>
            <person name="Kim M.K."/>
        </authorList>
    </citation>
    <scope>NUCLEOTIDE SEQUENCE [LARGE SCALE GENOMIC DNA]</scope>
    <source>
        <strain evidence="11 12">KCTC 42655</strain>
    </source>
</reference>
<dbReference type="PROSITE" id="PS50109">
    <property type="entry name" value="HIS_KIN"/>
    <property type="match status" value="1"/>
</dbReference>
<evidence type="ECO:0000256" key="7">
    <source>
        <dbReference type="ARBA" id="ARBA00023012"/>
    </source>
</evidence>
<dbReference type="PRINTS" id="PR00344">
    <property type="entry name" value="BCTRLSENSOR"/>
</dbReference>
<dbReference type="EMBL" id="JBEWLZ010000004">
    <property type="protein sequence ID" value="MET1490081.1"/>
    <property type="molecule type" value="Genomic_DNA"/>
</dbReference>
<organism evidence="11 12">
    <name type="scientific">Uliginosibacterium paludis</name>
    <dbReference type="NCBI Taxonomy" id="1615952"/>
    <lineage>
        <taxon>Bacteria</taxon>
        <taxon>Pseudomonadati</taxon>
        <taxon>Pseudomonadota</taxon>
        <taxon>Betaproteobacteria</taxon>
        <taxon>Rhodocyclales</taxon>
        <taxon>Zoogloeaceae</taxon>
        <taxon>Uliginosibacterium</taxon>
    </lineage>
</organism>
<dbReference type="Pfam" id="PF02518">
    <property type="entry name" value="HATPase_c"/>
    <property type="match status" value="1"/>
</dbReference>
<dbReference type="Proteomes" id="UP001548590">
    <property type="component" value="Unassembled WGS sequence"/>
</dbReference>
<dbReference type="PROSITE" id="PS50885">
    <property type="entry name" value="HAMP"/>
    <property type="match status" value="1"/>
</dbReference>
<evidence type="ECO:0000256" key="1">
    <source>
        <dbReference type="ARBA" id="ARBA00000085"/>
    </source>
</evidence>
<sequence>MRLRAPSYPLSLPGILLLGFVLVALPPVLALLDAYFSLNRISLRSETAILRATEITRDSRALADHLTALERLARQQLVLGDAAGLTAYDLRREAFQATGTRLAKHAEILGIEAALHGLHDEEAQIRQSLENTASTELRQRQARVEGGFARLDEAAAGIVRDADSRIELDIATLQQEAAAARSQLLRLLLTLVPASLLLAVLLTVLIRHPFRQLERAMRGMGEGRLDTPVSITGPRDMVVLGERLDWLRNRLQALDAQKTRLLHQVSHELKTPLTALQEGTALLQDKLIGPLTSGQQEVVAILASNCQRLRRLIENLLDYSGLRSAPVHMQRESLQPGEVLAQVAADHKLAASARGIRLEIGSDGHPLVADRDKLRVIVDNLVSNAIKYAPAESSITLASRAVRQRIVIEVRDSGPGVPAELGARIFDAFVQGPPPEGSAVKGSGLGLSIVRELVALHGGSVELLPNPPRGTLARVSLPANGNLS</sequence>
<dbReference type="GO" id="GO:0016301">
    <property type="term" value="F:kinase activity"/>
    <property type="evidence" value="ECO:0007669"/>
    <property type="project" value="UniProtKB-KW"/>
</dbReference>
<dbReference type="CDD" id="cd00082">
    <property type="entry name" value="HisKA"/>
    <property type="match status" value="1"/>
</dbReference>
<dbReference type="InterPro" id="IPR050736">
    <property type="entry name" value="Sensor_HK_Regulatory"/>
</dbReference>
<dbReference type="SMART" id="SM00388">
    <property type="entry name" value="HisKA"/>
    <property type="match status" value="1"/>
</dbReference>
<dbReference type="InterPro" id="IPR003594">
    <property type="entry name" value="HATPase_dom"/>
</dbReference>
<dbReference type="PANTHER" id="PTHR43711:SF1">
    <property type="entry name" value="HISTIDINE KINASE 1"/>
    <property type="match status" value="1"/>
</dbReference>
<keyword evidence="6 11" id="KW-0418">Kinase</keyword>
<name>A0ABV2CQ90_9RHOO</name>